<dbReference type="InterPro" id="IPR016161">
    <property type="entry name" value="Ald_DH/histidinol_DH"/>
</dbReference>
<dbReference type="PANTHER" id="PTHR43720">
    <property type="entry name" value="2-AMINOMUCONIC SEMIALDEHYDE DEHYDROGENASE"/>
    <property type="match status" value="1"/>
</dbReference>
<dbReference type="EMBL" id="BARS01037241">
    <property type="protein sequence ID" value="GAG24091.1"/>
    <property type="molecule type" value="Genomic_DNA"/>
</dbReference>
<name>X0XGM9_9ZZZZ</name>
<protein>
    <recommendedName>
        <fullName evidence="3">Aldehyde dehydrogenase domain-containing protein</fullName>
    </recommendedName>
</protein>
<dbReference type="InterPro" id="IPR015590">
    <property type="entry name" value="Aldehyde_DH_dom"/>
</dbReference>
<dbReference type="AlphaFoldDB" id="X0XGM9"/>
<evidence type="ECO:0000256" key="2">
    <source>
        <dbReference type="ARBA" id="ARBA00023027"/>
    </source>
</evidence>
<keyword evidence="2" id="KW-0520">NAD</keyword>
<evidence type="ECO:0000259" key="3">
    <source>
        <dbReference type="Pfam" id="PF00171"/>
    </source>
</evidence>
<comment type="similarity">
    <text evidence="1">Belongs to the aldehyde dehydrogenase family.</text>
</comment>
<feature type="domain" description="Aldehyde dehydrogenase" evidence="3">
    <location>
        <begin position="18"/>
        <end position="216"/>
    </location>
</feature>
<evidence type="ECO:0000256" key="1">
    <source>
        <dbReference type="ARBA" id="ARBA00009986"/>
    </source>
</evidence>
<dbReference type="PANTHER" id="PTHR43720:SF2">
    <property type="entry name" value="2-AMINOMUCONIC SEMIALDEHYDE DEHYDROGENASE"/>
    <property type="match status" value="1"/>
</dbReference>
<gene>
    <name evidence="4" type="ORF">S01H1_57127</name>
</gene>
<dbReference type="InterPro" id="IPR016162">
    <property type="entry name" value="Ald_DH_N"/>
</dbReference>
<dbReference type="GO" id="GO:0016620">
    <property type="term" value="F:oxidoreductase activity, acting on the aldehyde or oxo group of donors, NAD or NADP as acceptor"/>
    <property type="evidence" value="ECO:0007669"/>
    <property type="project" value="TreeGrafter"/>
</dbReference>
<dbReference type="SUPFAM" id="SSF53720">
    <property type="entry name" value="ALDH-like"/>
    <property type="match status" value="1"/>
</dbReference>
<sequence length="218" mass="23662">MHLTAFRFGKPYESLERNKLVHFMTGEPVAEVSQVGGAIVSRDLRKADNARNALLKIDPEEIVERLQTAGNLYALGTVEVGGVKQSPDDFARQQSATTGLPESLCHANMKKNLFVLSNMDRMLDALSRGLSPEILWQGYGTEHRDVVVSYQCQSPVLGLVLPSNSPGVHTLWLPVIALGVGLLLKPGGQEPWTPYRMAAAMIEAGIPEEAIGLYPGAT</sequence>
<comment type="caution">
    <text evidence="4">The sequence shown here is derived from an EMBL/GenBank/DDBJ whole genome shotgun (WGS) entry which is preliminary data.</text>
</comment>
<dbReference type="Pfam" id="PF00171">
    <property type="entry name" value="Aldedh"/>
    <property type="match status" value="1"/>
</dbReference>
<proteinExistence type="inferred from homology"/>
<evidence type="ECO:0000313" key="4">
    <source>
        <dbReference type="EMBL" id="GAG24091.1"/>
    </source>
</evidence>
<accession>X0XGM9</accession>
<reference evidence="4" key="1">
    <citation type="journal article" date="2014" name="Front. Microbiol.">
        <title>High frequency of phylogenetically diverse reductive dehalogenase-homologous genes in deep subseafloor sedimentary metagenomes.</title>
        <authorList>
            <person name="Kawai M."/>
            <person name="Futagami T."/>
            <person name="Toyoda A."/>
            <person name="Takaki Y."/>
            <person name="Nishi S."/>
            <person name="Hori S."/>
            <person name="Arai W."/>
            <person name="Tsubouchi T."/>
            <person name="Morono Y."/>
            <person name="Uchiyama I."/>
            <person name="Ito T."/>
            <person name="Fujiyama A."/>
            <person name="Inagaki F."/>
            <person name="Takami H."/>
        </authorList>
    </citation>
    <scope>NUCLEOTIDE SEQUENCE</scope>
    <source>
        <strain evidence="4">Expedition CK06-06</strain>
    </source>
</reference>
<organism evidence="4">
    <name type="scientific">marine sediment metagenome</name>
    <dbReference type="NCBI Taxonomy" id="412755"/>
    <lineage>
        <taxon>unclassified sequences</taxon>
        <taxon>metagenomes</taxon>
        <taxon>ecological metagenomes</taxon>
    </lineage>
</organism>
<dbReference type="Gene3D" id="3.40.605.10">
    <property type="entry name" value="Aldehyde Dehydrogenase, Chain A, domain 1"/>
    <property type="match status" value="1"/>
</dbReference>
<feature type="non-terminal residue" evidence="4">
    <location>
        <position position="218"/>
    </location>
</feature>